<feature type="compositionally biased region" description="Polar residues" evidence="10">
    <location>
        <begin position="109"/>
        <end position="123"/>
    </location>
</feature>
<feature type="compositionally biased region" description="Gly residues" evidence="10">
    <location>
        <begin position="131"/>
        <end position="149"/>
    </location>
</feature>
<keyword evidence="7" id="KW-0653">Protein transport</keyword>
<evidence type="ECO:0000259" key="11">
    <source>
        <dbReference type="PROSITE" id="PS52015"/>
    </source>
</evidence>
<evidence type="ECO:0000256" key="5">
    <source>
        <dbReference type="ARBA" id="ARBA00022519"/>
    </source>
</evidence>
<dbReference type="SUPFAM" id="SSF74653">
    <property type="entry name" value="TolA/TonB C-terminal domain"/>
    <property type="match status" value="1"/>
</dbReference>
<evidence type="ECO:0000256" key="9">
    <source>
        <dbReference type="ARBA" id="ARBA00023136"/>
    </source>
</evidence>
<dbReference type="RefSeq" id="WP_179216959.1">
    <property type="nucleotide sequence ID" value="NZ_FZOC01000003.1"/>
</dbReference>
<dbReference type="GO" id="GO:0005886">
    <property type="term" value="C:plasma membrane"/>
    <property type="evidence" value="ECO:0007669"/>
    <property type="project" value="UniProtKB-SubCell"/>
</dbReference>
<dbReference type="EMBL" id="FZOC01000003">
    <property type="protein sequence ID" value="SNR91032.1"/>
    <property type="molecule type" value="Genomic_DNA"/>
</dbReference>
<dbReference type="InterPro" id="IPR051045">
    <property type="entry name" value="TonB-dependent_transducer"/>
</dbReference>
<dbReference type="Pfam" id="PF03544">
    <property type="entry name" value="TonB_C"/>
    <property type="match status" value="1"/>
</dbReference>
<dbReference type="NCBIfam" id="TIGR01352">
    <property type="entry name" value="tonB_Cterm"/>
    <property type="match status" value="1"/>
</dbReference>
<comment type="subcellular location">
    <subcellularLocation>
        <location evidence="1">Cell inner membrane</location>
        <topology evidence="1">Single-pass membrane protein</topology>
        <orientation evidence="1">Periplasmic side</orientation>
    </subcellularLocation>
</comment>
<feature type="compositionally biased region" description="Low complexity" evidence="10">
    <location>
        <begin position="64"/>
        <end position="86"/>
    </location>
</feature>
<dbReference type="InterPro" id="IPR037682">
    <property type="entry name" value="TonB_C"/>
</dbReference>
<evidence type="ECO:0000256" key="2">
    <source>
        <dbReference type="ARBA" id="ARBA00006555"/>
    </source>
</evidence>
<protein>
    <submittedName>
        <fullName evidence="12">Outer membrane transport energization protein TonB</fullName>
    </submittedName>
</protein>
<keyword evidence="3" id="KW-0813">Transport</keyword>
<evidence type="ECO:0000256" key="6">
    <source>
        <dbReference type="ARBA" id="ARBA00022692"/>
    </source>
</evidence>
<name>A0A239A6H0_9BACT</name>
<evidence type="ECO:0000256" key="10">
    <source>
        <dbReference type="SAM" id="MobiDB-lite"/>
    </source>
</evidence>
<dbReference type="PROSITE" id="PS52015">
    <property type="entry name" value="TONB_CTD"/>
    <property type="match status" value="1"/>
</dbReference>
<dbReference type="GO" id="GO:0015031">
    <property type="term" value="P:protein transport"/>
    <property type="evidence" value="ECO:0007669"/>
    <property type="project" value="UniProtKB-KW"/>
</dbReference>
<evidence type="ECO:0000256" key="3">
    <source>
        <dbReference type="ARBA" id="ARBA00022448"/>
    </source>
</evidence>
<evidence type="ECO:0000256" key="7">
    <source>
        <dbReference type="ARBA" id="ARBA00022927"/>
    </source>
</evidence>
<evidence type="ECO:0000313" key="13">
    <source>
        <dbReference type="Proteomes" id="UP000198324"/>
    </source>
</evidence>
<evidence type="ECO:0000256" key="1">
    <source>
        <dbReference type="ARBA" id="ARBA00004383"/>
    </source>
</evidence>
<dbReference type="InterPro" id="IPR006260">
    <property type="entry name" value="TonB/TolA_C"/>
</dbReference>
<feature type="domain" description="TonB C-terminal" evidence="11">
    <location>
        <begin position="167"/>
        <end position="260"/>
    </location>
</feature>
<dbReference type="PANTHER" id="PTHR33446:SF13">
    <property type="entry name" value="TONB PROTEIN"/>
    <property type="match status" value="1"/>
</dbReference>
<comment type="similarity">
    <text evidence="2">Belongs to the TonB family.</text>
</comment>
<dbReference type="Gene3D" id="3.30.1150.10">
    <property type="match status" value="1"/>
</dbReference>
<gene>
    <name evidence="12" type="ORF">SAMN04488503_1859</name>
</gene>
<reference evidence="12 13" key="1">
    <citation type="submission" date="2017-06" db="EMBL/GenBank/DDBJ databases">
        <authorList>
            <person name="Kim H.J."/>
            <person name="Triplett B.A."/>
        </authorList>
    </citation>
    <scope>NUCLEOTIDE SEQUENCE [LARGE SCALE GENOMIC DNA]</scope>
    <source>
        <strain evidence="12 13">DSM 13116</strain>
    </source>
</reference>
<evidence type="ECO:0000256" key="8">
    <source>
        <dbReference type="ARBA" id="ARBA00022989"/>
    </source>
</evidence>
<dbReference type="Proteomes" id="UP000198324">
    <property type="component" value="Unassembled WGS sequence"/>
</dbReference>
<dbReference type="PANTHER" id="PTHR33446">
    <property type="entry name" value="PROTEIN TONB-RELATED"/>
    <property type="match status" value="1"/>
</dbReference>
<evidence type="ECO:0000256" key="4">
    <source>
        <dbReference type="ARBA" id="ARBA00022475"/>
    </source>
</evidence>
<keyword evidence="5" id="KW-0997">Cell inner membrane</keyword>
<keyword evidence="8" id="KW-1133">Transmembrane helix</keyword>
<keyword evidence="6" id="KW-0812">Transmembrane</keyword>
<keyword evidence="4" id="KW-1003">Cell membrane</keyword>
<dbReference type="GO" id="GO:0055085">
    <property type="term" value="P:transmembrane transport"/>
    <property type="evidence" value="ECO:0007669"/>
    <property type="project" value="InterPro"/>
</dbReference>
<evidence type="ECO:0000313" key="12">
    <source>
        <dbReference type="EMBL" id="SNR91032.1"/>
    </source>
</evidence>
<feature type="region of interest" description="Disordered" evidence="10">
    <location>
        <begin position="60"/>
        <end position="149"/>
    </location>
</feature>
<organism evidence="12 13">
    <name type="scientific">Humidesulfovibrio mexicanus</name>
    <dbReference type="NCBI Taxonomy" id="147047"/>
    <lineage>
        <taxon>Bacteria</taxon>
        <taxon>Pseudomonadati</taxon>
        <taxon>Thermodesulfobacteriota</taxon>
        <taxon>Desulfovibrionia</taxon>
        <taxon>Desulfovibrionales</taxon>
        <taxon>Desulfovibrionaceae</taxon>
        <taxon>Humidesulfovibrio</taxon>
    </lineage>
</organism>
<accession>A0A239A6H0</accession>
<keyword evidence="9" id="KW-0472">Membrane</keyword>
<sequence length="260" mass="26818">MSAECLAPPPTHGGRALCISVLAHALVLVLATAMTYAPAAEESIIMPKVNLTSVMLPGGAGSTRAAASKPQAKAAPAARKPQQRVATSHALPQQAKPLVESVSPAAASEQLQANLPTAENSANADKREHPGGGAGGSAGGSASGTGPGGHYGAGGDATFGSGRGAGNYFGQIVARLERVKRYPEQERRRGREGTVLVRFVLAREGAVLACHIERGSGLEALDQEVLRMVKKAAPFPPFPETIQRDQLVLVIPVAFNLRQG</sequence>
<proteinExistence type="inferred from homology"/>
<dbReference type="AlphaFoldDB" id="A0A239A6H0"/>
<keyword evidence="13" id="KW-1185">Reference proteome</keyword>